<accession>A0ABP3H0G5</accession>
<evidence type="ECO:0000313" key="6">
    <source>
        <dbReference type="Proteomes" id="UP001501822"/>
    </source>
</evidence>
<dbReference type="Pfam" id="PF01408">
    <property type="entry name" value="GFO_IDH_MocA"/>
    <property type="match status" value="1"/>
</dbReference>
<feature type="domain" description="GFO/IDH/MocA-like oxidoreductase" evidence="4">
    <location>
        <begin position="132"/>
        <end position="248"/>
    </location>
</feature>
<keyword evidence="6" id="KW-1185">Reference proteome</keyword>
<dbReference type="Gene3D" id="3.40.50.720">
    <property type="entry name" value="NAD(P)-binding Rossmann-like Domain"/>
    <property type="match status" value="1"/>
</dbReference>
<organism evidence="5 6">
    <name type="scientific">Actinoallomurus spadix</name>
    <dbReference type="NCBI Taxonomy" id="79912"/>
    <lineage>
        <taxon>Bacteria</taxon>
        <taxon>Bacillati</taxon>
        <taxon>Actinomycetota</taxon>
        <taxon>Actinomycetes</taxon>
        <taxon>Streptosporangiales</taxon>
        <taxon>Thermomonosporaceae</taxon>
        <taxon>Actinoallomurus</taxon>
    </lineage>
</organism>
<dbReference type="InterPro" id="IPR036291">
    <property type="entry name" value="NAD(P)-bd_dom_sf"/>
</dbReference>
<protein>
    <submittedName>
        <fullName evidence="5">Gfo/Idh/MocA family oxidoreductase</fullName>
    </submittedName>
</protein>
<evidence type="ECO:0000313" key="5">
    <source>
        <dbReference type="EMBL" id="GAA0358048.1"/>
    </source>
</evidence>
<comment type="caution">
    <text evidence="5">The sequence shown here is derived from an EMBL/GenBank/DDBJ whole genome shotgun (WGS) entry which is preliminary data.</text>
</comment>
<dbReference type="InterPro" id="IPR055170">
    <property type="entry name" value="GFO_IDH_MocA-like_dom"/>
</dbReference>
<dbReference type="EMBL" id="BAAABM010000051">
    <property type="protein sequence ID" value="GAA0358048.1"/>
    <property type="molecule type" value="Genomic_DNA"/>
</dbReference>
<dbReference type="RefSeq" id="WP_252798527.1">
    <property type="nucleotide sequence ID" value="NZ_BAAABM010000051.1"/>
</dbReference>
<dbReference type="SUPFAM" id="SSF55347">
    <property type="entry name" value="Glyceraldehyde-3-phosphate dehydrogenase-like, C-terminal domain"/>
    <property type="match status" value="1"/>
</dbReference>
<dbReference type="PANTHER" id="PTHR22604:SF105">
    <property type="entry name" value="TRANS-1,2-DIHYDROBENZENE-1,2-DIOL DEHYDROGENASE"/>
    <property type="match status" value="1"/>
</dbReference>
<evidence type="ECO:0000256" key="2">
    <source>
        <dbReference type="ARBA" id="ARBA00023002"/>
    </source>
</evidence>
<gene>
    <name evidence="5" type="ORF">GCM10010151_54650</name>
</gene>
<name>A0ABP3H0G5_9ACTN</name>
<proteinExistence type="inferred from homology"/>
<sequence length="326" mass="35522">MPSVVRVGVLGCASIALRRVLPAMTEAEGVELTAVASRDPDKAREVARRFGCETAGGYDDLLDRADIDAVYIPLPTGLHAEWTGRALTAGKHVLSEKPLTCDHATALDLVDQARKAGLWLMENYMFLHHGQHRKVRDLVAGGRIGEPRVFSASFGIPPLDPADVRYRPDLGGGALLDVGVYPIRAASYFLGDDLDVVGSVLRLHPDRGVDVAGHALLCTPSGVTAELSFGFEHAYRSRYALWGDQGRLTLDRAFTPPPAWQPVIRVESQDRAEELTLPADHQFRNILESFARSILQGADYTAQAEAITRQARLVDRVRSAAVRVTA</sequence>
<dbReference type="PANTHER" id="PTHR22604">
    <property type="entry name" value="OXIDOREDUCTASES"/>
    <property type="match status" value="1"/>
</dbReference>
<evidence type="ECO:0000256" key="1">
    <source>
        <dbReference type="ARBA" id="ARBA00010928"/>
    </source>
</evidence>
<dbReference type="SUPFAM" id="SSF51735">
    <property type="entry name" value="NAD(P)-binding Rossmann-fold domains"/>
    <property type="match status" value="1"/>
</dbReference>
<reference evidence="6" key="1">
    <citation type="journal article" date="2019" name="Int. J. Syst. Evol. Microbiol.">
        <title>The Global Catalogue of Microorganisms (GCM) 10K type strain sequencing project: providing services to taxonomists for standard genome sequencing and annotation.</title>
        <authorList>
            <consortium name="The Broad Institute Genomics Platform"/>
            <consortium name="The Broad Institute Genome Sequencing Center for Infectious Disease"/>
            <person name="Wu L."/>
            <person name="Ma J."/>
        </authorList>
    </citation>
    <scope>NUCLEOTIDE SEQUENCE [LARGE SCALE GENOMIC DNA]</scope>
    <source>
        <strain evidence="6">JCM 3146</strain>
    </source>
</reference>
<keyword evidence="2" id="KW-0560">Oxidoreductase</keyword>
<dbReference type="Proteomes" id="UP001501822">
    <property type="component" value="Unassembled WGS sequence"/>
</dbReference>
<dbReference type="Gene3D" id="3.30.360.10">
    <property type="entry name" value="Dihydrodipicolinate Reductase, domain 2"/>
    <property type="match status" value="1"/>
</dbReference>
<evidence type="ECO:0000259" key="3">
    <source>
        <dbReference type="Pfam" id="PF01408"/>
    </source>
</evidence>
<dbReference type="Pfam" id="PF22725">
    <property type="entry name" value="GFO_IDH_MocA_C3"/>
    <property type="match status" value="1"/>
</dbReference>
<feature type="domain" description="Gfo/Idh/MocA-like oxidoreductase N-terminal" evidence="3">
    <location>
        <begin position="5"/>
        <end position="124"/>
    </location>
</feature>
<comment type="similarity">
    <text evidence="1">Belongs to the Gfo/Idh/MocA family.</text>
</comment>
<dbReference type="InterPro" id="IPR000683">
    <property type="entry name" value="Gfo/Idh/MocA-like_OxRdtase_N"/>
</dbReference>
<dbReference type="InterPro" id="IPR050984">
    <property type="entry name" value="Gfo/Idh/MocA_domain"/>
</dbReference>
<evidence type="ECO:0000259" key="4">
    <source>
        <dbReference type="Pfam" id="PF22725"/>
    </source>
</evidence>